<evidence type="ECO:0000313" key="1">
    <source>
        <dbReference type="EMBL" id="KAH9303211.1"/>
    </source>
</evidence>
<sequence length="57" mass="6540">ISFQILLQPSDVSVADVDDLIAVLESDYKRSYFLTGKFTTSIYAEDCWFLDPTIKFN</sequence>
<feature type="non-terminal residue" evidence="1">
    <location>
        <position position="57"/>
    </location>
</feature>
<accession>A0AA38CNS8</accession>
<protein>
    <submittedName>
        <fullName evidence="1">Uncharacterized protein</fullName>
    </submittedName>
</protein>
<dbReference type="Proteomes" id="UP000824469">
    <property type="component" value="Unassembled WGS sequence"/>
</dbReference>
<feature type="non-terminal residue" evidence="1">
    <location>
        <position position="1"/>
    </location>
</feature>
<proteinExistence type="predicted"/>
<gene>
    <name evidence="1" type="ORF">KI387_014794</name>
</gene>
<dbReference type="PANTHER" id="PTHR34123:SF4">
    <property type="entry name" value="PHOSPHORIBOSYLTRANSFERASE-LIKE PROTEIN, PUTATIVE (DUF2358)-RELATED"/>
    <property type="match status" value="1"/>
</dbReference>
<evidence type="ECO:0000313" key="2">
    <source>
        <dbReference type="Proteomes" id="UP000824469"/>
    </source>
</evidence>
<dbReference type="AlphaFoldDB" id="A0AA38CNS8"/>
<comment type="caution">
    <text evidence="1">The sequence shown here is derived from an EMBL/GenBank/DDBJ whole genome shotgun (WGS) entry which is preliminary data.</text>
</comment>
<dbReference type="PANTHER" id="PTHR34123">
    <property type="entry name" value="OS04G0578200 PROTEIN"/>
    <property type="match status" value="1"/>
</dbReference>
<keyword evidence="2" id="KW-1185">Reference proteome</keyword>
<dbReference type="EMBL" id="JAHRHJ020000009">
    <property type="protein sequence ID" value="KAH9303211.1"/>
    <property type="molecule type" value="Genomic_DNA"/>
</dbReference>
<organism evidence="1 2">
    <name type="scientific">Taxus chinensis</name>
    <name type="common">Chinese yew</name>
    <name type="synonym">Taxus wallichiana var. chinensis</name>
    <dbReference type="NCBI Taxonomy" id="29808"/>
    <lineage>
        <taxon>Eukaryota</taxon>
        <taxon>Viridiplantae</taxon>
        <taxon>Streptophyta</taxon>
        <taxon>Embryophyta</taxon>
        <taxon>Tracheophyta</taxon>
        <taxon>Spermatophyta</taxon>
        <taxon>Pinopsida</taxon>
        <taxon>Pinidae</taxon>
        <taxon>Conifers II</taxon>
        <taxon>Cupressales</taxon>
        <taxon>Taxaceae</taxon>
        <taxon>Taxus</taxon>
    </lineage>
</organism>
<name>A0AA38CNS8_TAXCH</name>
<reference evidence="1 2" key="1">
    <citation type="journal article" date="2021" name="Nat. Plants">
        <title>The Taxus genome provides insights into paclitaxel biosynthesis.</title>
        <authorList>
            <person name="Xiong X."/>
            <person name="Gou J."/>
            <person name="Liao Q."/>
            <person name="Li Y."/>
            <person name="Zhou Q."/>
            <person name="Bi G."/>
            <person name="Li C."/>
            <person name="Du R."/>
            <person name="Wang X."/>
            <person name="Sun T."/>
            <person name="Guo L."/>
            <person name="Liang H."/>
            <person name="Lu P."/>
            <person name="Wu Y."/>
            <person name="Zhang Z."/>
            <person name="Ro D.K."/>
            <person name="Shang Y."/>
            <person name="Huang S."/>
            <person name="Yan J."/>
        </authorList>
    </citation>
    <scope>NUCLEOTIDE SEQUENCE [LARGE SCALE GENOMIC DNA]</scope>
    <source>
        <strain evidence="1">Ta-2019</strain>
    </source>
</reference>